<accession>A0A383AW11</accession>
<dbReference type="EMBL" id="UINC01195367">
    <property type="protein sequence ID" value="SVE11902.1"/>
    <property type="molecule type" value="Genomic_DNA"/>
</dbReference>
<name>A0A383AW11_9ZZZZ</name>
<evidence type="ECO:0000313" key="1">
    <source>
        <dbReference type="EMBL" id="SVE11902.1"/>
    </source>
</evidence>
<reference evidence="1" key="1">
    <citation type="submission" date="2018-05" db="EMBL/GenBank/DDBJ databases">
        <authorList>
            <person name="Lanie J.A."/>
            <person name="Ng W.-L."/>
            <person name="Kazmierczak K.M."/>
            <person name="Andrzejewski T.M."/>
            <person name="Davidsen T.M."/>
            <person name="Wayne K.J."/>
            <person name="Tettelin H."/>
            <person name="Glass J.I."/>
            <person name="Rusch D."/>
            <person name="Podicherti R."/>
            <person name="Tsui H.-C.T."/>
            <person name="Winkler M.E."/>
        </authorList>
    </citation>
    <scope>NUCLEOTIDE SEQUENCE</scope>
</reference>
<sequence length="28" mass="3346">MPKKFNIEFFNIMLNLISNYLKGELLSK</sequence>
<dbReference type="AlphaFoldDB" id="A0A383AW11"/>
<protein>
    <submittedName>
        <fullName evidence="1">Uncharacterized protein</fullName>
    </submittedName>
</protein>
<organism evidence="1">
    <name type="scientific">marine metagenome</name>
    <dbReference type="NCBI Taxonomy" id="408172"/>
    <lineage>
        <taxon>unclassified sequences</taxon>
        <taxon>metagenomes</taxon>
        <taxon>ecological metagenomes</taxon>
    </lineage>
</organism>
<gene>
    <name evidence="1" type="ORF">METZ01_LOCUS464756</name>
</gene>
<proteinExistence type="predicted"/>